<feature type="repeat" description="RCC1" evidence="1">
    <location>
        <begin position="336"/>
        <end position="386"/>
    </location>
</feature>
<dbReference type="Proteomes" id="UP000308549">
    <property type="component" value="Unassembled WGS sequence"/>
</dbReference>
<protein>
    <submittedName>
        <fullName evidence="2">Uncharacterized protein</fullName>
    </submittedName>
</protein>
<dbReference type="PROSITE" id="PS50012">
    <property type="entry name" value="RCC1_3"/>
    <property type="match status" value="3"/>
</dbReference>
<name>A0A4U0UC15_9PEZI</name>
<evidence type="ECO:0000256" key="1">
    <source>
        <dbReference type="PROSITE-ProRule" id="PRU00235"/>
    </source>
</evidence>
<organism evidence="2 3">
    <name type="scientific">Salinomyces thailandicus</name>
    <dbReference type="NCBI Taxonomy" id="706561"/>
    <lineage>
        <taxon>Eukaryota</taxon>
        <taxon>Fungi</taxon>
        <taxon>Dikarya</taxon>
        <taxon>Ascomycota</taxon>
        <taxon>Pezizomycotina</taxon>
        <taxon>Dothideomycetes</taxon>
        <taxon>Dothideomycetidae</taxon>
        <taxon>Mycosphaerellales</taxon>
        <taxon>Teratosphaeriaceae</taxon>
        <taxon>Salinomyces</taxon>
    </lineage>
</organism>
<dbReference type="Pfam" id="PF00415">
    <property type="entry name" value="RCC1"/>
    <property type="match status" value="1"/>
</dbReference>
<keyword evidence="3" id="KW-1185">Reference proteome</keyword>
<accession>A0A4U0UC15</accession>
<sequence length="389" mass="41620">MAEVRKDEPAHAGNVGTQQFLLYAAGFNAFSQLDASHTHDLRSFAPLSVAAEKEQEIDVVFAGWCSNILSWNRKLWRSIGAQNPIIEAHTLSPVNETGSGQCCAVGDHNGLRAYTDGSGALYWLADKKLLTSGHAEEGPQIGQIALAGNERVAMTFKAAAGSQMCHVVEFEDVSKAVAWYQDPSDPKLRPAAHHMLHGRAKRLLAGTATFLLLMEGGEVYSWGDPRQQSLGRTVTARIGIPPHIPGAIEALGGLKITKIACGGWLNAALAGEDGALYLWGAASKPSSRHSIRCMQEAEPGEVVLVDVVRSRGHGDSPHLVDVAVGDAHVVAVTVAGEVYAIGDNGNGQLGLRSEDDFFEDWQEVEQLRRVKRVVCGPKSTFVVVGTSST</sequence>
<evidence type="ECO:0000313" key="2">
    <source>
        <dbReference type="EMBL" id="TKA32794.1"/>
    </source>
</evidence>
<dbReference type="PRINTS" id="PR00633">
    <property type="entry name" value="RCCNDNSATION"/>
</dbReference>
<dbReference type="InterPro" id="IPR009091">
    <property type="entry name" value="RCC1/BLIP-II"/>
</dbReference>
<dbReference type="Pfam" id="PF13540">
    <property type="entry name" value="RCC1_2"/>
    <property type="match status" value="1"/>
</dbReference>
<dbReference type="EMBL" id="NAJL01000004">
    <property type="protein sequence ID" value="TKA32794.1"/>
    <property type="molecule type" value="Genomic_DNA"/>
</dbReference>
<dbReference type="InterPro" id="IPR051553">
    <property type="entry name" value="Ran_GTPase-activating"/>
</dbReference>
<dbReference type="Gene3D" id="2.130.10.30">
    <property type="entry name" value="Regulator of chromosome condensation 1/beta-lactamase-inhibitor protein II"/>
    <property type="match status" value="1"/>
</dbReference>
<evidence type="ECO:0000313" key="3">
    <source>
        <dbReference type="Proteomes" id="UP000308549"/>
    </source>
</evidence>
<dbReference type="PANTHER" id="PTHR45982">
    <property type="entry name" value="REGULATOR OF CHROMOSOME CONDENSATION"/>
    <property type="match status" value="1"/>
</dbReference>
<dbReference type="SUPFAM" id="SSF50985">
    <property type="entry name" value="RCC1/BLIP-II"/>
    <property type="match status" value="1"/>
</dbReference>
<dbReference type="AlphaFoldDB" id="A0A4U0UC15"/>
<dbReference type="PANTHER" id="PTHR45982:SF1">
    <property type="entry name" value="REGULATOR OF CHROMOSOME CONDENSATION"/>
    <property type="match status" value="1"/>
</dbReference>
<feature type="repeat" description="RCC1" evidence="1">
    <location>
        <begin position="217"/>
        <end position="272"/>
    </location>
</feature>
<gene>
    <name evidence="2" type="ORF">B0A50_01019</name>
</gene>
<dbReference type="OrthoDB" id="5370059at2759"/>
<feature type="repeat" description="RCC1" evidence="1">
    <location>
        <begin position="274"/>
        <end position="335"/>
    </location>
</feature>
<proteinExistence type="predicted"/>
<dbReference type="InterPro" id="IPR000408">
    <property type="entry name" value="Reg_chr_condens"/>
</dbReference>
<reference evidence="2 3" key="1">
    <citation type="submission" date="2017-03" db="EMBL/GenBank/DDBJ databases">
        <title>Genomes of endolithic fungi from Antarctica.</title>
        <authorList>
            <person name="Coleine C."/>
            <person name="Masonjones S."/>
            <person name="Stajich J.E."/>
        </authorList>
    </citation>
    <scope>NUCLEOTIDE SEQUENCE [LARGE SCALE GENOMIC DNA]</scope>
    <source>
        <strain evidence="2 3">CCFEE 6315</strain>
    </source>
</reference>
<comment type="caution">
    <text evidence="2">The sequence shown here is derived from an EMBL/GenBank/DDBJ whole genome shotgun (WGS) entry which is preliminary data.</text>
</comment>